<dbReference type="RefSeq" id="WP_012327490.1">
    <property type="nucleotide sequence ID" value="NC_010506.1"/>
</dbReference>
<dbReference type="STRING" id="392500.Swoo_4925"/>
<proteinExistence type="predicted"/>
<keyword evidence="2" id="KW-1185">Reference proteome</keyword>
<dbReference type="KEGG" id="swd:Swoo_4925"/>
<sequence>MALPKGVNAAASFQNKMSFYSIKAIYHREQGEKPSRRDISGSTKRCRCGYDLPKQDEVLRSETLRMRDRDIELAV</sequence>
<dbReference type="EMBL" id="CP000961">
    <property type="protein sequence ID" value="ACA89174.1"/>
    <property type="molecule type" value="Genomic_DNA"/>
</dbReference>
<name>B1KQ61_SHEWM</name>
<dbReference type="HOGENOM" id="CLU_2669037_0_0_6"/>
<accession>B1KQ61</accession>
<gene>
    <name evidence="1" type="ordered locus">Swoo_4925</name>
</gene>
<dbReference type="AlphaFoldDB" id="B1KQ61"/>
<evidence type="ECO:0000313" key="2">
    <source>
        <dbReference type="Proteomes" id="UP000002168"/>
    </source>
</evidence>
<organism evidence="1 2">
    <name type="scientific">Shewanella woodyi (strain ATCC 51908 / MS32)</name>
    <dbReference type="NCBI Taxonomy" id="392500"/>
    <lineage>
        <taxon>Bacteria</taxon>
        <taxon>Pseudomonadati</taxon>
        <taxon>Pseudomonadota</taxon>
        <taxon>Gammaproteobacteria</taxon>
        <taxon>Alteromonadales</taxon>
        <taxon>Shewanellaceae</taxon>
        <taxon>Shewanella</taxon>
    </lineage>
</organism>
<reference evidence="1 2" key="1">
    <citation type="submission" date="2008-02" db="EMBL/GenBank/DDBJ databases">
        <title>Complete sequence of Shewanella woodyi ATCC 51908.</title>
        <authorList>
            <consortium name="US DOE Joint Genome Institute"/>
            <person name="Copeland A."/>
            <person name="Lucas S."/>
            <person name="Lapidus A."/>
            <person name="Glavina del Rio T."/>
            <person name="Dalin E."/>
            <person name="Tice H."/>
            <person name="Bruce D."/>
            <person name="Goodwin L."/>
            <person name="Pitluck S."/>
            <person name="Sims D."/>
            <person name="Brettin T."/>
            <person name="Detter J.C."/>
            <person name="Han C."/>
            <person name="Kuske C.R."/>
            <person name="Schmutz J."/>
            <person name="Larimer F."/>
            <person name="Land M."/>
            <person name="Hauser L."/>
            <person name="Kyrpides N."/>
            <person name="Lykidis A."/>
            <person name="Zhao J.-S."/>
            <person name="Richardson P."/>
        </authorList>
    </citation>
    <scope>NUCLEOTIDE SEQUENCE [LARGE SCALE GENOMIC DNA]</scope>
    <source>
        <strain evidence="2">ATCC 51908 / MS32</strain>
    </source>
</reference>
<dbReference type="Proteomes" id="UP000002168">
    <property type="component" value="Chromosome"/>
</dbReference>
<protein>
    <submittedName>
        <fullName evidence="1">Uncharacterized protein</fullName>
    </submittedName>
</protein>
<evidence type="ECO:0000313" key="1">
    <source>
        <dbReference type="EMBL" id="ACA89174.1"/>
    </source>
</evidence>